<reference evidence="3 4" key="1">
    <citation type="submission" date="2016-08" db="EMBL/GenBank/DDBJ databases">
        <title>Complete genome sequence of Spiroplasma helicoides TABS-2 (DSM 22551).</title>
        <authorList>
            <person name="Shen W.-Y."/>
            <person name="Lo W.-S."/>
            <person name="Lai Y.-C."/>
            <person name="Kuo C.-H."/>
        </authorList>
    </citation>
    <scope>NUCLEOTIDE SEQUENCE [LARGE SCALE GENOMIC DNA]</scope>
    <source>
        <strain evidence="3 4">TABS-2</strain>
    </source>
</reference>
<dbReference type="SUPFAM" id="SSF117916">
    <property type="entry name" value="Fe-S cluster assembly (FSCA) domain-like"/>
    <property type="match status" value="1"/>
</dbReference>
<dbReference type="GO" id="GO:0005506">
    <property type="term" value="F:iron ion binding"/>
    <property type="evidence" value="ECO:0007669"/>
    <property type="project" value="InterPro"/>
</dbReference>
<comment type="function">
    <text evidence="1">May be involved in the formation or repair of [Fe-S] clusters present in iron-sulfur proteins.</text>
</comment>
<sequence length="79" mass="9106">MEIKELEQKVKDILDQLRVYVTQDGGDMEFVALKDRIVYIRLLGNCVGCGLTEITYKEGIESILFEEFPYDIDGVELIM</sequence>
<gene>
    <name evidence="3" type="ORF">SHELI_v1c07390</name>
</gene>
<dbReference type="Gene3D" id="3.30.300.130">
    <property type="entry name" value="Fe-S cluster assembly (FSCA)"/>
    <property type="match status" value="1"/>
</dbReference>
<evidence type="ECO:0000259" key="2">
    <source>
        <dbReference type="Pfam" id="PF01106"/>
    </source>
</evidence>
<dbReference type="InterPro" id="IPR001075">
    <property type="entry name" value="NIF_FeS_clus_asmbl_NifU_C"/>
</dbReference>
<dbReference type="GO" id="GO:0016226">
    <property type="term" value="P:iron-sulfur cluster assembly"/>
    <property type="evidence" value="ECO:0007669"/>
    <property type="project" value="InterPro"/>
</dbReference>
<dbReference type="AlphaFoldDB" id="A0A1B3SL73"/>
<proteinExistence type="predicted"/>
<dbReference type="RefSeq" id="WP_069116810.1">
    <property type="nucleotide sequence ID" value="NZ_CP017015.1"/>
</dbReference>
<organism evidence="3 4">
    <name type="scientific">Spiroplasma helicoides</name>
    <dbReference type="NCBI Taxonomy" id="216938"/>
    <lineage>
        <taxon>Bacteria</taxon>
        <taxon>Bacillati</taxon>
        <taxon>Mycoplasmatota</taxon>
        <taxon>Mollicutes</taxon>
        <taxon>Entomoplasmatales</taxon>
        <taxon>Spiroplasmataceae</taxon>
        <taxon>Spiroplasma</taxon>
    </lineage>
</organism>
<dbReference type="OrthoDB" id="9796965at2"/>
<dbReference type="Proteomes" id="UP000094378">
    <property type="component" value="Chromosome"/>
</dbReference>
<feature type="domain" description="NIF system FeS cluster assembly NifU C-terminal" evidence="2">
    <location>
        <begin position="10"/>
        <end position="71"/>
    </location>
</feature>
<evidence type="ECO:0000313" key="4">
    <source>
        <dbReference type="Proteomes" id="UP000094378"/>
    </source>
</evidence>
<accession>A0A1B3SL73</accession>
<dbReference type="STRING" id="216938.SHELI_v1c07390"/>
<protein>
    <recommendedName>
        <fullName evidence="2">NIF system FeS cluster assembly NifU C-terminal domain-containing protein</fullName>
    </recommendedName>
</protein>
<dbReference type="InterPro" id="IPR034904">
    <property type="entry name" value="FSCA_dom_sf"/>
</dbReference>
<dbReference type="EMBL" id="CP017015">
    <property type="protein sequence ID" value="AOG60688.1"/>
    <property type="molecule type" value="Genomic_DNA"/>
</dbReference>
<evidence type="ECO:0000313" key="3">
    <source>
        <dbReference type="EMBL" id="AOG60688.1"/>
    </source>
</evidence>
<dbReference type="GO" id="GO:0051536">
    <property type="term" value="F:iron-sulfur cluster binding"/>
    <property type="evidence" value="ECO:0007669"/>
    <property type="project" value="InterPro"/>
</dbReference>
<name>A0A1B3SL73_9MOLU</name>
<keyword evidence="4" id="KW-1185">Reference proteome</keyword>
<dbReference type="Pfam" id="PF01106">
    <property type="entry name" value="NifU"/>
    <property type="match status" value="1"/>
</dbReference>
<evidence type="ECO:0000256" key="1">
    <source>
        <dbReference type="ARBA" id="ARBA00049958"/>
    </source>
</evidence>
<dbReference type="KEGG" id="shj:SHELI_v1c07390"/>